<accession>A0A0E1WZS9</accession>
<proteinExistence type="predicted"/>
<protein>
    <recommendedName>
        <fullName evidence="2">Heat shock protein DnaJ domain-containing protein</fullName>
    </recommendedName>
</protein>
<dbReference type="EMBL" id="EQ999546">
    <property type="protein sequence ID" value="EEZ30288.1"/>
    <property type="molecule type" value="Genomic_DNA"/>
</dbReference>
<evidence type="ECO:0000313" key="1">
    <source>
        <dbReference type="EMBL" id="EEZ30288.1"/>
    </source>
</evidence>
<gene>
    <name evidence="1" type="ORF">BALG_00407</name>
</gene>
<dbReference type="HOGENOM" id="CLU_150489_0_0_5"/>
<name>A0A0E1WZS9_9HYPH</name>
<sequence length="152" mass="16785">MCRPQRCSPVPDDFATVLKQVEEASDAVVHPRAPHMPFACAVFSAGFGAPIKNSFSPRNPSLLFDIDPPEQQQAEQGNEGIALRMACQSPDAIRMELGLGPELKRADLQRCRRRFAAQNHPDRLPPQFREAAEQRMKTANALLDAAMLLAHA</sequence>
<dbReference type="RefSeq" id="WP_002965348.1">
    <property type="nucleotide sequence ID" value="NZ_EQ999546.1"/>
</dbReference>
<reference evidence="1" key="1">
    <citation type="submission" date="2009-01" db="EMBL/GenBank/DDBJ databases">
        <title>The Genome Sequence of Brucella pinnipedialis M292/94/1.</title>
        <authorList>
            <consortium name="The Broad Institute Genome Sequencing Platform"/>
            <person name="Ward D."/>
            <person name="Young S.K."/>
            <person name="Kodira C.D."/>
            <person name="Zeng Q."/>
            <person name="Koehrsen M."/>
            <person name="Alvarado L."/>
            <person name="Berlin A."/>
            <person name="Borenstein D."/>
            <person name="Chen Z."/>
            <person name="Engels R."/>
            <person name="Freedman E."/>
            <person name="Gellesch M."/>
            <person name="Goldberg J."/>
            <person name="Griggs A."/>
            <person name="Gujja S."/>
            <person name="Heiman D."/>
            <person name="Hepburn T."/>
            <person name="Howarth C."/>
            <person name="Jen D."/>
            <person name="Larson L."/>
            <person name="Lewis B."/>
            <person name="Mehta T."/>
            <person name="Park D."/>
            <person name="Pearson M."/>
            <person name="Roberts A."/>
            <person name="Saif S."/>
            <person name="Shea T."/>
            <person name="Shenoy N."/>
            <person name="Sisk P."/>
            <person name="Stolte C."/>
            <person name="Sykes S."/>
            <person name="Walk T."/>
            <person name="White J."/>
            <person name="Yandava C."/>
            <person name="Whatmore A.M."/>
            <person name="Perrett L.L."/>
            <person name="O'Callaghan D."/>
            <person name="Nusbaum C."/>
            <person name="Galagan J."/>
            <person name="Birren B."/>
        </authorList>
    </citation>
    <scope>NUCLEOTIDE SEQUENCE [LARGE SCALE GENOMIC DNA]</scope>
    <source>
        <strain evidence="1">M292/94/1</strain>
    </source>
</reference>
<dbReference type="Proteomes" id="UP000004659">
    <property type="component" value="Unassembled WGS sequence"/>
</dbReference>
<dbReference type="GeneID" id="93017424"/>
<evidence type="ECO:0008006" key="2">
    <source>
        <dbReference type="Google" id="ProtNLM"/>
    </source>
</evidence>
<dbReference type="AlphaFoldDB" id="A0A0E1WZS9"/>
<organism evidence="1">
    <name type="scientific">Brucella pinnipedialis M292/94/1</name>
    <dbReference type="NCBI Taxonomy" id="520462"/>
    <lineage>
        <taxon>Bacteria</taxon>
        <taxon>Pseudomonadati</taxon>
        <taxon>Pseudomonadota</taxon>
        <taxon>Alphaproteobacteria</taxon>
        <taxon>Hyphomicrobiales</taxon>
        <taxon>Brucellaceae</taxon>
        <taxon>Brucella/Ochrobactrum group</taxon>
        <taxon>Brucella</taxon>
    </lineage>
</organism>